<dbReference type="Proteomes" id="UP001310022">
    <property type="component" value="Unassembled WGS sequence"/>
</dbReference>
<name>A0AAN4W3Z9_9BACT</name>
<feature type="chain" id="PRO_5043006165" evidence="1">
    <location>
        <begin position="22"/>
        <end position="385"/>
    </location>
</feature>
<organism evidence="2 3">
    <name type="scientific">Persicobacter diffluens</name>
    <dbReference type="NCBI Taxonomy" id="981"/>
    <lineage>
        <taxon>Bacteria</taxon>
        <taxon>Pseudomonadati</taxon>
        <taxon>Bacteroidota</taxon>
        <taxon>Cytophagia</taxon>
        <taxon>Cytophagales</taxon>
        <taxon>Persicobacteraceae</taxon>
        <taxon>Persicobacter</taxon>
    </lineage>
</organism>
<keyword evidence="3" id="KW-1185">Reference proteome</keyword>
<gene>
    <name evidence="2" type="ORF">PEDI_41420</name>
</gene>
<evidence type="ECO:0000313" key="3">
    <source>
        <dbReference type="Proteomes" id="UP001310022"/>
    </source>
</evidence>
<reference evidence="2 3" key="1">
    <citation type="submission" date="2021-12" db="EMBL/GenBank/DDBJ databases">
        <title>Genome sequencing of bacteria with rrn-lacking chromosome and rrn-plasmid.</title>
        <authorList>
            <person name="Anda M."/>
            <person name="Iwasaki W."/>
        </authorList>
    </citation>
    <scope>NUCLEOTIDE SEQUENCE [LARGE SCALE GENOMIC DNA]</scope>
    <source>
        <strain evidence="2 3">NBRC 15940</strain>
    </source>
</reference>
<proteinExistence type="predicted"/>
<comment type="caution">
    <text evidence="2">The sequence shown here is derived from an EMBL/GenBank/DDBJ whole genome shotgun (WGS) entry which is preliminary data.</text>
</comment>
<dbReference type="AlphaFoldDB" id="A0AAN4W3Z9"/>
<evidence type="ECO:0000256" key="1">
    <source>
        <dbReference type="SAM" id="SignalP"/>
    </source>
</evidence>
<dbReference type="SUPFAM" id="SSF56935">
    <property type="entry name" value="Porins"/>
    <property type="match status" value="1"/>
</dbReference>
<keyword evidence="1" id="KW-0732">Signal</keyword>
<evidence type="ECO:0000313" key="2">
    <source>
        <dbReference type="EMBL" id="GJM63590.1"/>
    </source>
</evidence>
<dbReference type="EMBL" id="BQKE01000003">
    <property type="protein sequence ID" value="GJM63590.1"/>
    <property type="molecule type" value="Genomic_DNA"/>
</dbReference>
<dbReference type="RefSeq" id="WP_338238737.1">
    <property type="nucleotide sequence ID" value="NZ_BQKE01000003.1"/>
</dbReference>
<sequence length="385" mass="43466">MNFKSLPFLFLFLLTTILSFAQDKPELHVGGALRFNYNYSNWKTDHQKKGGEFGMDVFRLNAKASYKGIRLDAEYRFYSSAFGGAMLKQGWLAYDLSEVNEIQLGLTQVPFGNTTYNSNNWFFSINYYVGLEDDHDMGFKYSHKGEKWEYDIAFFKNAEELTFGDGTDLDNSRYAYDVSSIDLGNGLQYRNKEANTFNGKLSYNIEGSESKHKIGGSVQYGGIYNLDTEEMGDHYAVALHYMMDWKRFNFKAQASHYNYNTAGPDTDSKDLIAMGAYGAPYLVAAEASLYTAGIAYTQPVAWGPVSSLMFYNDFGWMNKTVEDFADAYQNVTGVLVTAGSVFTYIDLAAGKNQPWLGPDWTDGLGAGNPDADWTFRFNINVGYYF</sequence>
<accession>A0AAN4W3Z9</accession>
<protein>
    <submittedName>
        <fullName evidence="2">Outer membrane beta barrel protein</fullName>
    </submittedName>
</protein>
<feature type="signal peptide" evidence="1">
    <location>
        <begin position="1"/>
        <end position="21"/>
    </location>
</feature>